<sequence length="147" mass="16638">MEKWEYGYLYFVQTTGKPDKEKRVTPYGPTVTVVADRGGHTCAPLKGRRLEVLNELGAAGWMISDGYWTSDHVRWLCELIKKVDGAERMVGYWQFFMRRPRVEEKPRQPEQKPEPPPEEKAPPAGEGARPASGPSGEQRGQEKPKPG</sequence>
<evidence type="ECO:0000313" key="2">
    <source>
        <dbReference type="EMBL" id="SDY95044.1"/>
    </source>
</evidence>
<evidence type="ECO:0000256" key="1">
    <source>
        <dbReference type="SAM" id="MobiDB-lite"/>
    </source>
</evidence>
<dbReference type="OrthoDB" id="9869504at2"/>
<reference evidence="3" key="1">
    <citation type="submission" date="2016-10" db="EMBL/GenBank/DDBJ databases">
        <authorList>
            <person name="Varghese N."/>
            <person name="Submissions S."/>
        </authorList>
    </citation>
    <scope>NUCLEOTIDE SEQUENCE [LARGE SCALE GENOMIC DNA]</scope>
    <source>
        <strain evidence="3">DSM 45245</strain>
    </source>
</reference>
<dbReference type="EMBL" id="FNPH01000004">
    <property type="protein sequence ID" value="SDY95044.1"/>
    <property type="molecule type" value="Genomic_DNA"/>
</dbReference>
<proteinExistence type="predicted"/>
<feature type="compositionally biased region" description="Basic and acidic residues" evidence="1">
    <location>
        <begin position="101"/>
        <end position="121"/>
    </location>
</feature>
<gene>
    <name evidence="2" type="ORF">SAMN05444365_104280</name>
</gene>
<dbReference type="Proteomes" id="UP000242415">
    <property type="component" value="Unassembled WGS sequence"/>
</dbReference>
<feature type="compositionally biased region" description="Low complexity" evidence="1">
    <location>
        <begin position="122"/>
        <end position="136"/>
    </location>
</feature>
<dbReference type="AlphaFoldDB" id="A0A1H3P1L8"/>
<dbReference type="RefSeq" id="WP_091556327.1">
    <property type="nucleotide sequence ID" value="NZ_FNPH01000004.1"/>
</dbReference>
<name>A0A1H3P1L8_9ACTN</name>
<accession>A0A1H3P1L8</accession>
<evidence type="ECO:0000313" key="3">
    <source>
        <dbReference type="Proteomes" id="UP000242415"/>
    </source>
</evidence>
<feature type="region of interest" description="Disordered" evidence="1">
    <location>
        <begin position="101"/>
        <end position="147"/>
    </location>
</feature>
<protein>
    <submittedName>
        <fullName evidence="2">Uncharacterized protein</fullName>
    </submittedName>
</protein>
<organism evidence="2 3">
    <name type="scientific">Micromonospora pattaloongensis</name>
    <dbReference type="NCBI Taxonomy" id="405436"/>
    <lineage>
        <taxon>Bacteria</taxon>
        <taxon>Bacillati</taxon>
        <taxon>Actinomycetota</taxon>
        <taxon>Actinomycetes</taxon>
        <taxon>Micromonosporales</taxon>
        <taxon>Micromonosporaceae</taxon>
        <taxon>Micromonospora</taxon>
    </lineage>
</organism>
<dbReference type="STRING" id="405436.SAMN05444365_104280"/>
<keyword evidence="3" id="KW-1185">Reference proteome</keyword>